<keyword evidence="3" id="KW-0813">Transport</keyword>
<dbReference type="InterPro" id="IPR003960">
    <property type="entry name" value="ATPase_AAA_CS"/>
</dbReference>
<sequence>MNLQDVKISFKPLNNCLVNLPSRIINPFLSSGNILIQNIIIQLQFKEKKTRKQQVYYCGYNGYFSSDQDSIELDPAFADALSLKENDMISMKLVFEFPNISSVELEPATSSDWELTELYAQIIEDKFLNQIRCVTVNQLITVFPNSSTNNIVKYKVKSIKSEKAELQAGKLVNDSELHIQPKVFAKNKTSSKTKPRSSSGSKKQRSISSRRSSQFDSTPSCLIRGLSLPHLLYSHVESSCAYEVFLNLDEPSVNPKFKKSDYVQISIVAGPGTPNKISNLMSPNQKQTSEPNNVSNTNGSTRSSSNGSGTASNSKVKNGNVNSDDNGISSVKVVAKLTHDPNSPSNTAGLSELLSIALGMESRVGDLICLEAPFTKPNSSSKIFSSSTYHCKIHKFITVTPSEQDKVLKHDESKRLKEASVKKELSLKLQDELSKLGWSDGCPITKNMKLPIIDDLLPLGGTLDFSDSRHDWFMLRDGKFPGFEFNDDVLVAESYLQVNDKENEAGDDDVVIGQDKLMAKIVRGVRRGNPILLYGAAGSGKTVLVNEVAERLKSNFGHYVKLMDCEEISNDNIGTLKTLLENTMREVNWHSPSLLILENIDSLIPQELEHGDSGMSRQVAEIICNKFDNLIKQRQVTILFTSKSKNSVNSVIFQKHLIETEFSLKAPDKDQRSQILNHLLTTVHKVNASDSELINEIVAETEGYSPSDLKTLVGRAYHDLVSSTLLEDDEATAETITISNFEKALANFVPSSLRGVKLQKSTTSWSEIGGLKEAKQILLETLEWPTKYAPIFANCPLRLRSGILLYGYPGCGKTLLASAIASQCGLNFISIKGPEILNKYIGASEQSVRELFERASAAKPCILFFDEFDSIAPKRGHDSTGVTDRIVNQLLTQMDGAEGLDGVYVLAATSRPDLIDSALLRPGRLDKSIICDLPDLENRLDIIKTVIENKFSVDDSVDLNYIAEETDGYSGADLQALVYNSYLKAIHDNLEAVNGDEEDLKESKSDDKVDFFMMSADVRKAMLQKHQFEKKLEAIYDNLNISKKGNDFAKIPDKSSNENSNGKPKIKMSMKHLNQGLEETKKSISNHELVKFRQIYSQFNDGKREGQLPNGEASQDVGGRVTLM</sequence>
<evidence type="ECO:0000256" key="5">
    <source>
        <dbReference type="ARBA" id="ARBA00022741"/>
    </source>
</evidence>
<evidence type="ECO:0000256" key="3">
    <source>
        <dbReference type="ARBA" id="ARBA00022448"/>
    </source>
</evidence>
<evidence type="ECO:0000256" key="10">
    <source>
        <dbReference type="ARBA" id="ARBA00032509"/>
    </source>
</evidence>
<feature type="compositionally biased region" description="Low complexity" evidence="15">
    <location>
        <begin position="292"/>
        <end position="323"/>
    </location>
</feature>
<feature type="region of interest" description="Disordered" evidence="15">
    <location>
        <begin position="273"/>
        <end position="327"/>
    </location>
</feature>
<organism evidence="17 18">
    <name type="scientific">Ambrosiozyma monospora</name>
    <name type="common">Yeast</name>
    <name type="synonym">Endomycopsis monosporus</name>
    <dbReference type="NCBI Taxonomy" id="43982"/>
    <lineage>
        <taxon>Eukaryota</taxon>
        <taxon>Fungi</taxon>
        <taxon>Dikarya</taxon>
        <taxon>Ascomycota</taxon>
        <taxon>Saccharomycotina</taxon>
        <taxon>Pichiomycetes</taxon>
        <taxon>Pichiales</taxon>
        <taxon>Pichiaceae</taxon>
        <taxon>Ambrosiozyma</taxon>
    </lineage>
</organism>
<dbReference type="SUPFAM" id="SSF54585">
    <property type="entry name" value="Cdc48 domain 2-like"/>
    <property type="match status" value="1"/>
</dbReference>
<dbReference type="Gene3D" id="3.40.50.300">
    <property type="entry name" value="P-loop containing nucleotide triphosphate hydrolases"/>
    <property type="match status" value="2"/>
</dbReference>
<dbReference type="PROSITE" id="PS00674">
    <property type="entry name" value="AAA"/>
    <property type="match status" value="1"/>
</dbReference>
<evidence type="ECO:0000256" key="7">
    <source>
        <dbReference type="ARBA" id="ARBA00022840"/>
    </source>
</evidence>
<dbReference type="GO" id="GO:0005829">
    <property type="term" value="C:cytosol"/>
    <property type="evidence" value="ECO:0007669"/>
    <property type="project" value="TreeGrafter"/>
</dbReference>
<dbReference type="GO" id="GO:0005778">
    <property type="term" value="C:peroxisomal membrane"/>
    <property type="evidence" value="ECO:0007669"/>
    <property type="project" value="TreeGrafter"/>
</dbReference>
<dbReference type="SUPFAM" id="SSF52540">
    <property type="entry name" value="P-loop containing nucleoside triphosphate hydrolases"/>
    <property type="match status" value="2"/>
</dbReference>
<evidence type="ECO:0000256" key="9">
    <source>
        <dbReference type="ARBA" id="ARBA00023136"/>
    </source>
</evidence>
<feature type="compositionally biased region" description="Low complexity" evidence="15">
    <location>
        <begin position="196"/>
        <end position="214"/>
    </location>
</feature>
<dbReference type="PANTHER" id="PTHR23077">
    <property type="entry name" value="AAA-FAMILY ATPASE"/>
    <property type="match status" value="1"/>
</dbReference>
<evidence type="ECO:0000256" key="12">
    <source>
        <dbReference type="ARBA" id="ARBA00048778"/>
    </source>
</evidence>
<comment type="function">
    <text evidence="13">Component of the PEX1-PEX6 AAA ATPase complex involved in peroxisome biosynthesis. The complex acts as a protein dislocase complex that mediates the ATP-dependent extraction of the PEX5 receptor from peroxisomal membranes, an essential step for PEX5 recycling. Specifically recognizes PEX5 monoubiquitinated at 'Cys-6', and pulls it out of the peroxisome lumen through the PEX2-PEX10-PEX12 retrotranslocation channel. Extraction by the PEX1-PEX6 AAA ATPase complex is accompanied by unfolding of the TPR repeats and release of bound cargo from PEX5.</text>
</comment>
<evidence type="ECO:0000256" key="15">
    <source>
        <dbReference type="SAM" id="MobiDB-lite"/>
    </source>
</evidence>
<evidence type="ECO:0000313" key="18">
    <source>
        <dbReference type="Proteomes" id="UP001165063"/>
    </source>
</evidence>
<dbReference type="InterPro" id="IPR015342">
    <property type="entry name" value="PEX1-N_C-lobe"/>
</dbReference>
<dbReference type="PANTHER" id="PTHR23077:SF12">
    <property type="entry name" value="PEROXISOMAL ATPASE PEX1"/>
    <property type="match status" value="1"/>
</dbReference>
<comment type="similarity">
    <text evidence="2">Belongs to the AAA ATPase family.</text>
</comment>
<keyword evidence="4" id="KW-0962">Peroxisome biogenesis</keyword>
<gene>
    <name evidence="17" type="ORF">Amon01_000290700</name>
</gene>
<comment type="subcellular location">
    <subcellularLocation>
        <location evidence="1">Membrane</location>
        <topology evidence="1">Peripheral membrane protein</topology>
    </subcellularLocation>
</comment>
<evidence type="ECO:0000259" key="16">
    <source>
        <dbReference type="SMART" id="SM00382"/>
    </source>
</evidence>
<comment type="catalytic activity">
    <reaction evidence="12">
        <text>ATP + H2O = ADP + phosphate + H(+)</text>
        <dbReference type="Rhea" id="RHEA:13065"/>
        <dbReference type="ChEBI" id="CHEBI:15377"/>
        <dbReference type="ChEBI" id="CHEBI:15378"/>
        <dbReference type="ChEBI" id="CHEBI:30616"/>
        <dbReference type="ChEBI" id="CHEBI:43474"/>
        <dbReference type="ChEBI" id="CHEBI:456216"/>
    </reaction>
    <physiologicalReaction direction="left-to-right" evidence="12">
        <dbReference type="Rhea" id="RHEA:13066"/>
    </physiologicalReaction>
</comment>
<evidence type="ECO:0000256" key="13">
    <source>
        <dbReference type="ARBA" id="ARBA00059626"/>
    </source>
</evidence>
<evidence type="ECO:0000256" key="14">
    <source>
        <dbReference type="ARBA" id="ARBA00081751"/>
    </source>
</evidence>
<reference evidence="17" key="1">
    <citation type="submission" date="2023-04" db="EMBL/GenBank/DDBJ databases">
        <title>Ambrosiozyma monospora NBRC 1965.</title>
        <authorList>
            <person name="Ichikawa N."/>
            <person name="Sato H."/>
            <person name="Tonouchi N."/>
        </authorList>
    </citation>
    <scope>NUCLEOTIDE SEQUENCE</scope>
    <source>
        <strain evidence="17">NBRC 1965</strain>
    </source>
</reference>
<dbReference type="InterPro" id="IPR027417">
    <property type="entry name" value="P-loop_NTPase"/>
</dbReference>
<keyword evidence="7" id="KW-0067">ATP-binding</keyword>
<feature type="compositionally biased region" description="Polar residues" evidence="15">
    <location>
        <begin position="275"/>
        <end position="291"/>
    </location>
</feature>
<keyword evidence="6" id="KW-0378">Hydrolase</keyword>
<dbReference type="FunFam" id="3.40.50.300:FF:000149">
    <property type="entry name" value="Nuclear valosin-containing protein-like"/>
    <property type="match status" value="1"/>
</dbReference>
<dbReference type="Pfam" id="PF09262">
    <property type="entry name" value="PEX-1N"/>
    <property type="match status" value="1"/>
</dbReference>
<dbReference type="Pfam" id="PF17862">
    <property type="entry name" value="AAA_lid_3"/>
    <property type="match status" value="1"/>
</dbReference>
<dbReference type="Pfam" id="PF00004">
    <property type="entry name" value="AAA"/>
    <property type="match status" value="2"/>
</dbReference>
<keyword evidence="5" id="KW-0547">Nucleotide-binding</keyword>
<dbReference type="InterPro" id="IPR029067">
    <property type="entry name" value="CDC48_domain_2-like_sf"/>
</dbReference>
<proteinExistence type="inferred from homology"/>
<dbReference type="GO" id="GO:0016887">
    <property type="term" value="F:ATP hydrolysis activity"/>
    <property type="evidence" value="ECO:0007669"/>
    <property type="project" value="InterPro"/>
</dbReference>
<keyword evidence="9" id="KW-0472">Membrane</keyword>
<evidence type="ECO:0000256" key="6">
    <source>
        <dbReference type="ARBA" id="ARBA00022801"/>
    </source>
</evidence>
<dbReference type="SMART" id="SM00382">
    <property type="entry name" value="AAA"/>
    <property type="match status" value="2"/>
</dbReference>
<feature type="domain" description="AAA+ ATPase" evidence="16">
    <location>
        <begin position="799"/>
        <end position="935"/>
    </location>
</feature>
<feature type="region of interest" description="Disordered" evidence="15">
    <location>
        <begin position="1101"/>
        <end position="1124"/>
    </location>
</feature>
<dbReference type="EMBL" id="BSXU01001135">
    <property type="protein sequence ID" value="GMG24216.1"/>
    <property type="molecule type" value="Genomic_DNA"/>
</dbReference>
<dbReference type="InterPro" id="IPR003959">
    <property type="entry name" value="ATPase_AAA_core"/>
</dbReference>
<dbReference type="GO" id="GO:0016558">
    <property type="term" value="P:protein import into peroxisome matrix"/>
    <property type="evidence" value="ECO:0007669"/>
    <property type="project" value="TreeGrafter"/>
</dbReference>
<keyword evidence="8" id="KW-0653">Protein transport</keyword>
<evidence type="ECO:0000256" key="1">
    <source>
        <dbReference type="ARBA" id="ARBA00004170"/>
    </source>
</evidence>
<evidence type="ECO:0000256" key="4">
    <source>
        <dbReference type="ARBA" id="ARBA00022593"/>
    </source>
</evidence>
<dbReference type="Gene3D" id="3.10.330.10">
    <property type="match status" value="1"/>
</dbReference>
<evidence type="ECO:0000313" key="17">
    <source>
        <dbReference type="EMBL" id="GMG24216.1"/>
    </source>
</evidence>
<comment type="caution">
    <text evidence="17">The sequence shown here is derived from an EMBL/GenBank/DDBJ whole genome shotgun (WGS) entry which is preliminary data.</text>
</comment>
<feature type="region of interest" description="Disordered" evidence="15">
    <location>
        <begin position="183"/>
        <end position="218"/>
    </location>
</feature>
<dbReference type="SUPFAM" id="SSF50692">
    <property type="entry name" value="ADC-like"/>
    <property type="match status" value="1"/>
</dbReference>
<dbReference type="AlphaFoldDB" id="A0A9W6YXA3"/>
<protein>
    <recommendedName>
        <fullName evidence="11">Peroxisomal ATPase PEX1</fullName>
    </recommendedName>
    <alternativeName>
        <fullName evidence="10">Peroxin-1</fullName>
    </alternativeName>
    <alternativeName>
        <fullName evidence="14">Peroxisome biosynthesis protein PAS1</fullName>
    </alternativeName>
</protein>
<accession>A0A9W6YXA3</accession>
<feature type="domain" description="AAA+ ATPase" evidence="16">
    <location>
        <begin position="527"/>
        <end position="672"/>
    </location>
</feature>
<dbReference type="InterPro" id="IPR041569">
    <property type="entry name" value="AAA_lid_3"/>
</dbReference>
<keyword evidence="18" id="KW-1185">Reference proteome</keyword>
<evidence type="ECO:0000256" key="2">
    <source>
        <dbReference type="ARBA" id="ARBA00006914"/>
    </source>
</evidence>
<name>A0A9W6YXA3_AMBMO</name>
<dbReference type="Gene3D" id="1.10.8.60">
    <property type="match status" value="2"/>
</dbReference>
<dbReference type="CDD" id="cd19526">
    <property type="entry name" value="RecA-like_PEX1_r2"/>
    <property type="match status" value="1"/>
</dbReference>
<dbReference type="OrthoDB" id="2187at2759"/>
<dbReference type="GO" id="GO:0005524">
    <property type="term" value="F:ATP binding"/>
    <property type="evidence" value="ECO:0007669"/>
    <property type="project" value="UniProtKB-KW"/>
</dbReference>
<dbReference type="InterPro" id="IPR050168">
    <property type="entry name" value="AAA_ATPase_domain"/>
</dbReference>
<evidence type="ECO:0000256" key="8">
    <source>
        <dbReference type="ARBA" id="ARBA00022927"/>
    </source>
</evidence>
<evidence type="ECO:0000256" key="11">
    <source>
        <dbReference type="ARBA" id="ARBA00034532"/>
    </source>
</evidence>
<dbReference type="InterPro" id="IPR009010">
    <property type="entry name" value="Asp_de-COase-like_dom_sf"/>
</dbReference>
<dbReference type="Proteomes" id="UP001165063">
    <property type="component" value="Unassembled WGS sequence"/>
</dbReference>
<dbReference type="InterPro" id="IPR003593">
    <property type="entry name" value="AAA+_ATPase"/>
</dbReference>